<name>A0A644YF37_9ZZZZ</name>
<evidence type="ECO:0000259" key="1">
    <source>
        <dbReference type="Pfam" id="PF21012"/>
    </source>
</evidence>
<evidence type="ECO:0000313" key="2">
    <source>
        <dbReference type="EMBL" id="MPM26847.1"/>
    </source>
</evidence>
<dbReference type="EMBL" id="VSSQ01004842">
    <property type="protein sequence ID" value="MPM26847.1"/>
    <property type="molecule type" value="Genomic_DNA"/>
</dbReference>
<dbReference type="Pfam" id="PF21012">
    <property type="entry name" value="DUF6850"/>
    <property type="match status" value="1"/>
</dbReference>
<dbReference type="InterPro" id="IPR049236">
    <property type="entry name" value="DUF6850"/>
</dbReference>
<comment type="caution">
    <text evidence="2">The sequence shown here is derived from an EMBL/GenBank/DDBJ whole genome shotgun (WGS) entry which is preliminary data.</text>
</comment>
<gene>
    <name evidence="2" type="ORF">SDC9_73352</name>
</gene>
<dbReference type="AlphaFoldDB" id="A0A644YF37"/>
<accession>A0A644YF37</accession>
<protein>
    <recommendedName>
        <fullName evidence="1">DUF6850 domain-containing protein</fullName>
    </recommendedName>
</protein>
<feature type="domain" description="DUF6850" evidence="1">
    <location>
        <begin position="55"/>
        <end position="524"/>
    </location>
</feature>
<organism evidence="2">
    <name type="scientific">bioreactor metagenome</name>
    <dbReference type="NCBI Taxonomy" id="1076179"/>
    <lineage>
        <taxon>unclassified sequences</taxon>
        <taxon>metagenomes</taxon>
        <taxon>ecological metagenomes</taxon>
    </lineage>
</organism>
<sequence length="527" mass="59861">MKKIYILISAALFSTVNIAEAQKKDTLPVPSPVPLKVREFQIVKQQWNITENSAGMGINKVSTGSLTTMGISRQVGDLHRAQEGNALNGLEFKTDRFDRFNDKLFLKGTFSFNLDKEYNRAWSDVFHTYNSSPYIFGSSVKGTYETQTFRLTFMLFTARTGKFNYGVGLDYKVADMSRQRDPRSRSYLLDYKLVPSITYNIDKKNIIGLNLSYRMEKEKMPNLTTVQTDPNLKYYDFRGLNYADGKIGGYKGFQRQFVSDFFGLAGQYNYIGASSKFLLSVGMDYQKQEVLGNKKQSPGSYNSFNYSAVADYVLDRGLYVHNINAKGSYLDGGADEFRQELQSYKDPVTGETTETWVTNYEYTNRYMVKVTDLNISYKLMNLRADKKAVKWSVQPYASYNQFVNTYYLPKSEFKVSKFFAGANAFASLYSKKENDLDLTIRVAGGVPVKTDLSLATVTELNAAVYDVDLAFHKKKTIETFGEIRYTFPLKFGKTKMFGYTRLYAGNIFASGSSSWFSTGFSIGLLTL</sequence>
<proteinExistence type="predicted"/>
<reference evidence="2" key="1">
    <citation type="submission" date="2019-08" db="EMBL/GenBank/DDBJ databases">
        <authorList>
            <person name="Kucharzyk K."/>
            <person name="Murdoch R.W."/>
            <person name="Higgins S."/>
            <person name="Loffler F."/>
        </authorList>
    </citation>
    <scope>NUCLEOTIDE SEQUENCE</scope>
</reference>